<sequence>MNVNCTPLLLSSPLPSTAPPPAFAIPMQTPPPASVGTRRSAACFEQAGRRSYMIWVRDSRCKVHMSFVNLDYGLALGSEPVAAAWVGDPVGVVVQAGLWELDELLISSRKLFRHVKISYSIILSIISLAISSLARKPLLLVTLWEKNCVPICLFLIGACIILSCG</sequence>
<name>A0ACB7Y1C7_9ERIC</name>
<protein>
    <submittedName>
        <fullName evidence="1">Uncharacterized protein</fullName>
    </submittedName>
</protein>
<dbReference type="Proteomes" id="UP000828048">
    <property type="component" value="Chromosome 5"/>
</dbReference>
<reference evidence="1 2" key="1">
    <citation type="journal article" date="2021" name="Hortic Res">
        <title>High-quality reference genome and annotation aids understanding of berry development for evergreen blueberry (Vaccinium darrowii).</title>
        <authorList>
            <person name="Yu J."/>
            <person name="Hulse-Kemp A.M."/>
            <person name="Babiker E."/>
            <person name="Staton M."/>
        </authorList>
    </citation>
    <scope>NUCLEOTIDE SEQUENCE [LARGE SCALE GENOMIC DNA]</scope>
    <source>
        <strain evidence="2">cv. NJ 8807/NJ 8810</strain>
        <tissue evidence="1">Young leaf</tissue>
    </source>
</reference>
<evidence type="ECO:0000313" key="2">
    <source>
        <dbReference type="Proteomes" id="UP000828048"/>
    </source>
</evidence>
<proteinExistence type="predicted"/>
<gene>
    <name evidence="1" type="ORF">Vadar_018181</name>
</gene>
<organism evidence="1 2">
    <name type="scientific">Vaccinium darrowii</name>
    <dbReference type="NCBI Taxonomy" id="229202"/>
    <lineage>
        <taxon>Eukaryota</taxon>
        <taxon>Viridiplantae</taxon>
        <taxon>Streptophyta</taxon>
        <taxon>Embryophyta</taxon>
        <taxon>Tracheophyta</taxon>
        <taxon>Spermatophyta</taxon>
        <taxon>Magnoliopsida</taxon>
        <taxon>eudicotyledons</taxon>
        <taxon>Gunneridae</taxon>
        <taxon>Pentapetalae</taxon>
        <taxon>asterids</taxon>
        <taxon>Ericales</taxon>
        <taxon>Ericaceae</taxon>
        <taxon>Vaccinioideae</taxon>
        <taxon>Vaccinieae</taxon>
        <taxon>Vaccinium</taxon>
    </lineage>
</organism>
<comment type="caution">
    <text evidence="1">The sequence shown here is derived from an EMBL/GenBank/DDBJ whole genome shotgun (WGS) entry which is preliminary data.</text>
</comment>
<accession>A0ACB7Y1C7</accession>
<keyword evidence="2" id="KW-1185">Reference proteome</keyword>
<evidence type="ECO:0000313" key="1">
    <source>
        <dbReference type="EMBL" id="KAH7846785.1"/>
    </source>
</evidence>
<dbReference type="EMBL" id="CM037155">
    <property type="protein sequence ID" value="KAH7846785.1"/>
    <property type="molecule type" value="Genomic_DNA"/>
</dbReference>